<keyword evidence="3" id="KW-1185">Reference proteome</keyword>
<dbReference type="OrthoDB" id="8094406at2"/>
<protein>
    <submittedName>
        <fullName evidence="2">DUF262 domain-containing protein</fullName>
    </submittedName>
</protein>
<dbReference type="PANTHER" id="PTHR39639:SF1">
    <property type="entry name" value="DUF262 DOMAIN-CONTAINING PROTEIN"/>
    <property type="match status" value="1"/>
</dbReference>
<sequence>MASKKIFSQDQETLADALFPSEPEEELEEAILSIPPERRVLRTEQYDFSVSTLVAMMDKKEVTVPNFQRRYVWSDRQASRLVESLIIQCPIPVIYLNQERDETFSVIDGNQRLNSLKRFLADEFALTGMTSYPELSGLYCSQLDKRIFRHVNNRVLRCTVILKETHPQVKFDVFERLNSGAVALTRQELRHGLYYGPLLKAASSVAKELQLQAHFGGRKDKRMKAEELVIRFWALVSGIGAYEKPLATFISSYAENNRNVADDKIEELVDTIRRAHARAVELFGASSFAYAKDGRARFNAAVFDAQMISCSRLTEARYIELGKRKAKVRAAFDALQNDNDFSRSVTLATSDKAALQGRIHKVSALLKSL</sequence>
<evidence type="ECO:0000313" key="3">
    <source>
        <dbReference type="Proteomes" id="UP000316093"/>
    </source>
</evidence>
<dbReference type="EMBL" id="CP041046">
    <property type="protein sequence ID" value="QDE38025.1"/>
    <property type="molecule type" value="Genomic_DNA"/>
</dbReference>
<dbReference type="Proteomes" id="UP000316093">
    <property type="component" value="Chromosome"/>
</dbReference>
<proteinExistence type="predicted"/>
<evidence type="ECO:0000313" key="2">
    <source>
        <dbReference type="EMBL" id="QDE38025.1"/>
    </source>
</evidence>
<organism evidence="2 3">
    <name type="scientific">Luteibacter pinisoli</name>
    <dbReference type="NCBI Taxonomy" id="2589080"/>
    <lineage>
        <taxon>Bacteria</taxon>
        <taxon>Pseudomonadati</taxon>
        <taxon>Pseudomonadota</taxon>
        <taxon>Gammaproteobacteria</taxon>
        <taxon>Lysobacterales</taxon>
        <taxon>Rhodanobacteraceae</taxon>
        <taxon>Luteibacter</taxon>
    </lineage>
</organism>
<reference evidence="2 3" key="1">
    <citation type="submission" date="2019-06" db="EMBL/GenBank/DDBJ databases">
        <title>A complete genome sequence for Luteibacter pinisoli MAH-14.</title>
        <authorList>
            <person name="Baltrus D.A."/>
        </authorList>
    </citation>
    <scope>NUCLEOTIDE SEQUENCE [LARGE SCALE GENOMIC DNA]</scope>
    <source>
        <strain evidence="2 3">MAH-14</strain>
    </source>
</reference>
<name>A0A4Y5Z016_9GAMM</name>
<evidence type="ECO:0000259" key="1">
    <source>
        <dbReference type="Pfam" id="PF03235"/>
    </source>
</evidence>
<dbReference type="Pfam" id="PF03235">
    <property type="entry name" value="GmrSD_N"/>
    <property type="match status" value="1"/>
</dbReference>
<gene>
    <name evidence="2" type="ORF">FIV34_01850</name>
</gene>
<dbReference type="InterPro" id="IPR004919">
    <property type="entry name" value="GmrSD_N"/>
</dbReference>
<feature type="domain" description="GmrSD restriction endonucleases N-terminal" evidence="1">
    <location>
        <begin position="57"/>
        <end position="194"/>
    </location>
</feature>
<accession>A0A4Y5Z016</accession>
<dbReference type="KEGG" id="lpy:FIV34_01850"/>
<dbReference type="RefSeq" id="WP_139979107.1">
    <property type="nucleotide sequence ID" value="NZ_CP041046.1"/>
</dbReference>
<dbReference type="PANTHER" id="PTHR39639">
    <property type="entry name" value="CHROMOSOME 16, WHOLE GENOME SHOTGUN SEQUENCE"/>
    <property type="match status" value="1"/>
</dbReference>
<dbReference type="AlphaFoldDB" id="A0A4Y5Z016"/>